<evidence type="ECO:0000256" key="1">
    <source>
        <dbReference type="ARBA" id="ARBA00006596"/>
    </source>
</evidence>
<dbReference type="InterPro" id="IPR009016">
    <property type="entry name" value="Fe_hydrogenase"/>
</dbReference>
<dbReference type="InterPro" id="IPR050340">
    <property type="entry name" value="Cytosolic_Fe-S_CAF"/>
</dbReference>
<feature type="domain" description="Iron hydrogenase large subunit C-terminal" evidence="10">
    <location>
        <begin position="118"/>
        <end position="467"/>
    </location>
</feature>
<evidence type="ECO:0000313" key="12">
    <source>
        <dbReference type="Proteomes" id="UP000001745"/>
    </source>
</evidence>
<dbReference type="PANTHER" id="PTHR11615">
    <property type="entry name" value="NITRATE, FORMATE, IRON DEHYDROGENASE"/>
    <property type="match status" value="1"/>
</dbReference>
<protein>
    <recommendedName>
        <fullName evidence="2">Cytosolic Fe-S cluster assembly factor NAR1</fullName>
    </recommendedName>
    <alternativeName>
        <fullName evidence="3">Cytosolic Fe-S cluster assembly factor nar1</fullName>
    </alternativeName>
    <alternativeName>
        <fullName evidence="9">Nuclear architecture-related protein 1</fullName>
    </alternativeName>
</protein>
<dbReference type="FunFam" id="3.30.70.20:FF:000042">
    <property type="entry name" value="Cytosolic Fe-S cluster assembly factor NAR1"/>
    <property type="match status" value="1"/>
</dbReference>
<evidence type="ECO:0000256" key="6">
    <source>
        <dbReference type="ARBA" id="ARBA00023004"/>
    </source>
</evidence>
<dbReference type="GO" id="GO:0051539">
    <property type="term" value="F:4 iron, 4 sulfur cluster binding"/>
    <property type="evidence" value="ECO:0007669"/>
    <property type="project" value="UniProtKB-KW"/>
</dbReference>
<dbReference type="Pfam" id="PF02906">
    <property type="entry name" value="Fe_hyd_lg_C"/>
    <property type="match status" value="1"/>
</dbReference>
<dbReference type="EMBL" id="EQ962652">
    <property type="protein sequence ID" value="EED24252.1"/>
    <property type="molecule type" value="Genomic_DNA"/>
</dbReference>
<keyword evidence="4" id="KW-0004">4Fe-4S</keyword>
<evidence type="ECO:0000256" key="8">
    <source>
        <dbReference type="ARBA" id="ARBA00025099"/>
    </source>
</evidence>
<comment type="function">
    <text evidence="8">Component of the cytosolic Fe/S protein assembly machinery. Required for maturation of extramitochondrial Fe/S proteins. May play a role in the transfer of pre-assembled Fe/S clusters to target apoproteins.</text>
</comment>
<evidence type="ECO:0000256" key="2">
    <source>
        <dbReference type="ARBA" id="ARBA00015854"/>
    </source>
</evidence>
<keyword evidence="6" id="KW-0408">Iron</keyword>
<dbReference type="GeneID" id="8102311"/>
<evidence type="ECO:0000256" key="5">
    <source>
        <dbReference type="ARBA" id="ARBA00022723"/>
    </source>
</evidence>
<sequence length="577" mass="63013">MSAILSADDLNDFISPGLACIKPVESLPQKSTASAENAYEVTTEDKVQPENQAPTQISLTDCLACSGCVTSAEAVLISLQSHAEVLNTLDAHRPAPLIVAQDGDISASREIEPNERIFVASVSPQVRASLAATYGISERKAGYMIDQLLRGPQGLRSGGKHGNGFTWVIDTDVLRQMVLTLAAQEVTESLSAPSTCKESGRYSSPKRPILSSACPGWICYAEKTHPHVLPHLSRLKSPQALAGTFVKSILSRALGIAPSQIWHLAVMPCFDKKLEASREELTEAAWNKSSNTSQSPVRDVDCVITSRELLMLASSRNISLPSLPLKPLALAYAPHFPDSTIDSFLFSGTHTSKQSLAYGTSGGYLYYILSSHQERHPGSRIEAQRGRNSDVVEYSLVSESNETIMKAARYYGFRNIQNLVRKMKPARASRLPGAKRGTTGSGVNGSSGLDYAFVEVMACPGGCTNGGGQIRLEDAREANSNMHNASIDDSTIMTQKNTTYEQREWLSRVDEAYFSAESDSEDQAKSAATLTSLHHMEIRTHNILQHWTNMTGARLEDLVYTTFRKVESDVDRRRLVN</sequence>
<organism evidence="11 12">
    <name type="scientific">Talaromyces stipitatus (strain ATCC 10500 / CBS 375.48 / QM 6759 / NRRL 1006)</name>
    <name type="common">Penicillium stipitatum</name>
    <dbReference type="NCBI Taxonomy" id="441959"/>
    <lineage>
        <taxon>Eukaryota</taxon>
        <taxon>Fungi</taxon>
        <taxon>Dikarya</taxon>
        <taxon>Ascomycota</taxon>
        <taxon>Pezizomycotina</taxon>
        <taxon>Eurotiomycetes</taxon>
        <taxon>Eurotiomycetidae</taxon>
        <taxon>Eurotiales</taxon>
        <taxon>Trichocomaceae</taxon>
        <taxon>Talaromyces</taxon>
        <taxon>Talaromyces sect. Talaromyces</taxon>
    </lineage>
</organism>
<dbReference type="Gene3D" id="3.40.950.10">
    <property type="entry name" value="Fe-only Hydrogenase (Larger Subunit), Chain L, domain 3"/>
    <property type="match status" value="1"/>
</dbReference>
<dbReference type="SUPFAM" id="SSF53920">
    <property type="entry name" value="Fe-only hydrogenase"/>
    <property type="match status" value="1"/>
</dbReference>
<evidence type="ECO:0000256" key="3">
    <source>
        <dbReference type="ARBA" id="ARBA00017073"/>
    </source>
</evidence>
<dbReference type="GO" id="GO:0046872">
    <property type="term" value="F:metal ion binding"/>
    <property type="evidence" value="ECO:0007669"/>
    <property type="project" value="UniProtKB-KW"/>
</dbReference>
<keyword evidence="7" id="KW-0411">Iron-sulfur</keyword>
<evidence type="ECO:0000256" key="9">
    <source>
        <dbReference type="ARBA" id="ARBA00031269"/>
    </source>
</evidence>
<gene>
    <name evidence="11" type="ORF">TSTA_076220</name>
</gene>
<dbReference type="VEuPathDB" id="FungiDB:TSTA_076220"/>
<evidence type="ECO:0000313" key="11">
    <source>
        <dbReference type="EMBL" id="EED24252.1"/>
    </source>
</evidence>
<dbReference type="OMA" id="GYLHHVL"/>
<name>B8LWE0_TALSN</name>
<dbReference type="InterPro" id="IPR004108">
    <property type="entry name" value="Fe_hydrogenase_lsu_C"/>
</dbReference>
<reference evidence="12" key="1">
    <citation type="journal article" date="2015" name="Genome Announc.">
        <title>Genome sequence of the AIDS-associated pathogen Penicillium marneffei (ATCC18224) and its near taxonomic relative Talaromyces stipitatus (ATCC10500).</title>
        <authorList>
            <person name="Nierman W.C."/>
            <person name="Fedorova-Abrams N.D."/>
            <person name="Andrianopoulos A."/>
        </authorList>
    </citation>
    <scope>NUCLEOTIDE SEQUENCE [LARGE SCALE GENOMIC DNA]</scope>
    <source>
        <strain evidence="12">ATCC 10500 / CBS 375.48 / QM 6759 / NRRL 1006</strain>
    </source>
</reference>
<dbReference type="RefSeq" id="XP_002341639.1">
    <property type="nucleotide sequence ID" value="XM_002341598.1"/>
</dbReference>
<keyword evidence="12" id="KW-1185">Reference proteome</keyword>
<evidence type="ECO:0000259" key="10">
    <source>
        <dbReference type="Pfam" id="PF02906"/>
    </source>
</evidence>
<dbReference type="AlphaFoldDB" id="B8LWE0"/>
<dbReference type="Gene3D" id="3.40.50.1780">
    <property type="match status" value="1"/>
</dbReference>
<dbReference type="FunFam" id="3.40.50.1780:FF:000004">
    <property type="entry name" value="Cytosolic Fe-S cluster assembly factor nar1"/>
    <property type="match status" value="1"/>
</dbReference>
<evidence type="ECO:0000256" key="7">
    <source>
        <dbReference type="ARBA" id="ARBA00023014"/>
    </source>
</evidence>
<dbReference type="OrthoDB" id="10253113at2759"/>
<comment type="similarity">
    <text evidence="1">Belongs to the NARF family.</text>
</comment>
<proteinExistence type="inferred from homology"/>
<accession>B8LWE0</accession>
<dbReference type="PhylomeDB" id="B8LWE0"/>
<dbReference type="Proteomes" id="UP000001745">
    <property type="component" value="Unassembled WGS sequence"/>
</dbReference>
<keyword evidence="5" id="KW-0479">Metal-binding</keyword>
<evidence type="ECO:0000256" key="4">
    <source>
        <dbReference type="ARBA" id="ARBA00022485"/>
    </source>
</evidence>